<evidence type="ECO:0000256" key="3">
    <source>
        <dbReference type="ARBA" id="ARBA00022670"/>
    </source>
</evidence>
<accession>A0A1G2TGL9</accession>
<evidence type="ECO:0000259" key="8">
    <source>
        <dbReference type="Pfam" id="PF00557"/>
    </source>
</evidence>
<dbReference type="HAMAP" id="MF_01974">
    <property type="entry name" value="MetAP_1"/>
    <property type="match status" value="1"/>
</dbReference>
<evidence type="ECO:0000256" key="5">
    <source>
        <dbReference type="ARBA" id="ARBA00022801"/>
    </source>
</evidence>
<feature type="binding site" evidence="6">
    <location>
        <position position="241"/>
    </location>
    <ligand>
        <name>a divalent metal cation</name>
        <dbReference type="ChEBI" id="CHEBI:60240"/>
        <label>1</label>
    </ligand>
</feature>
<dbReference type="PANTHER" id="PTHR43330:SF27">
    <property type="entry name" value="METHIONINE AMINOPEPTIDASE"/>
    <property type="match status" value="1"/>
</dbReference>
<evidence type="ECO:0000256" key="2">
    <source>
        <dbReference type="ARBA" id="ARBA00022438"/>
    </source>
</evidence>
<keyword evidence="5 6" id="KW-0378">Hydrolase</keyword>
<dbReference type="InterPro" id="IPR000994">
    <property type="entry name" value="Pept_M24"/>
</dbReference>
<dbReference type="InterPro" id="IPR001714">
    <property type="entry name" value="Pept_M24_MAP"/>
</dbReference>
<organism evidence="9 10">
    <name type="scientific">Candidatus Zambryskibacteria bacterium RIFCSPHIGHO2_02_FULL_43_37</name>
    <dbReference type="NCBI Taxonomy" id="1802749"/>
    <lineage>
        <taxon>Bacteria</taxon>
        <taxon>Candidatus Zambryskiibacteriota</taxon>
    </lineage>
</organism>
<evidence type="ECO:0000256" key="6">
    <source>
        <dbReference type="HAMAP-Rule" id="MF_01974"/>
    </source>
</evidence>
<comment type="subunit">
    <text evidence="6">Monomer.</text>
</comment>
<comment type="similarity">
    <text evidence="6">Belongs to the peptidase M24A family. Methionine aminopeptidase type 1 subfamily.</text>
</comment>
<feature type="binding site" evidence="6">
    <location>
        <position position="210"/>
    </location>
    <ligand>
        <name>a divalent metal cation</name>
        <dbReference type="ChEBI" id="CHEBI:60240"/>
        <label>2</label>
        <note>catalytic</note>
    </ligand>
</feature>
<dbReference type="SUPFAM" id="SSF55920">
    <property type="entry name" value="Creatinase/aminopeptidase"/>
    <property type="match status" value="1"/>
</dbReference>
<dbReference type="GO" id="GO:0070006">
    <property type="term" value="F:metalloaminopeptidase activity"/>
    <property type="evidence" value="ECO:0007669"/>
    <property type="project" value="UniProtKB-UniRule"/>
</dbReference>
<dbReference type="PANTHER" id="PTHR43330">
    <property type="entry name" value="METHIONINE AMINOPEPTIDASE"/>
    <property type="match status" value="1"/>
</dbReference>
<feature type="domain" description="Peptidase M24" evidence="8">
    <location>
        <begin position="13"/>
        <end position="248"/>
    </location>
</feature>
<feature type="binding site" evidence="6">
    <location>
        <position position="177"/>
    </location>
    <ligand>
        <name>a divalent metal cation</name>
        <dbReference type="ChEBI" id="CHEBI:60240"/>
        <label>2</label>
        <note>catalytic</note>
    </ligand>
</feature>
<name>A0A1G2TGL9_9BACT</name>
<dbReference type="InterPro" id="IPR036005">
    <property type="entry name" value="Creatinase/aminopeptidase-like"/>
</dbReference>
<dbReference type="GO" id="GO:0004239">
    <property type="term" value="F:initiator methionyl aminopeptidase activity"/>
    <property type="evidence" value="ECO:0007669"/>
    <property type="project" value="UniProtKB-UniRule"/>
</dbReference>
<dbReference type="EMBL" id="MHVS01000005">
    <property type="protein sequence ID" value="OHA96430.1"/>
    <property type="molecule type" value="Genomic_DNA"/>
</dbReference>
<feature type="binding site" evidence="6">
    <location>
        <position position="84"/>
    </location>
    <ligand>
        <name>substrate</name>
    </ligand>
</feature>
<evidence type="ECO:0000313" key="9">
    <source>
        <dbReference type="EMBL" id="OHA96430.1"/>
    </source>
</evidence>
<comment type="caution">
    <text evidence="9">The sequence shown here is derived from an EMBL/GenBank/DDBJ whole genome shotgun (WGS) entry which is preliminary data.</text>
</comment>
<feature type="binding site" evidence="6">
    <location>
        <position position="114"/>
    </location>
    <ligand>
        <name>a divalent metal cation</name>
        <dbReference type="ChEBI" id="CHEBI:60240"/>
        <label>1</label>
    </ligand>
</feature>
<dbReference type="GO" id="GO:0005829">
    <property type="term" value="C:cytosol"/>
    <property type="evidence" value="ECO:0007669"/>
    <property type="project" value="TreeGrafter"/>
</dbReference>
<dbReference type="EC" id="3.4.11.18" evidence="6 7"/>
<dbReference type="Pfam" id="PF00557">
    <property type="entry name" value="Peptidase_M24"/>
    <property type="match status" value="1"/>
</dbReference>
<dbReference type="InterPro" id="IPR002467">
    <property type="entry name" value="Pept_M24A_MAP1"/>
</dbReference>
<dbReference type="Proteomes" id="UP000177279">
    <property type="component" value="Unassembled WGS sequence"/>
</dbReference>
<dbReference type="PRINTS" id="PR00599">
    <property type="entry name" value="MAPEPTIDASE"/>
</dbReference>
<comment type="function">
    <text evidence="1 6">Removes the N-terminal methionine from nascent proteins. The N-terminal methionine is often cleaved when the second residue in the primary sequence is small and uncharged (Met-Ala-, Cys, Gly, Pro, Ser, Thr, or Val). Requires deformylation of the N(alpha)-formylated initiator methionine before it can be hydrolyzed.</text>
</comment>
<evidence type="ECO:0000256" key="1">
    <source>
        <dbReference type="ARBA" id="ARBA00002521"/>
    </source>
</evidence>
<dbReference type="GO" id="GO:0046872">
    <property type="term" value="F:metal ion binding"/>
    <property type="evidence" value="ECO:0007669"/>
    <property type="project" value="UniProtKB-UniRule"/>
</dbReference>
<comment type="catalytic activity">
    <reaction evidence="6 7">
        <text>Release of N-terminal amino acids, preferentially methionine, from peptides and arylamides.</text>
        <dbReference type="EC" id="3.4.11.18"/>
    </reaction>
</comment>
<feature type="binding site" evidence="6">
    <location>
        <position position="114"/>
    </location>
    <ligand>
        <name>a divalent metal cation</name>
        <dbReference type="ChEBI" id="CHEBI:60240"/>
        <label>2</label>
        <note>catalytic</note>
    </ligand>
</feature>
<reference evidence="9 10" key="1">
    <citation type="journal article" date="2016" name="Nat. Commun.">
        <title>Thousands of microbial genomes shed light on interconnected biogeochemical processes in an aquifer system.</title>
        <authorList>
            <person name="Anantharaman K."/>
            <person name="Brown C.T."/>
            <person name="Hug L.A."/>
            <person name="Sharon I."/>
            <person name="Castelle C.J."/>
            <person name="Probst A.J."/>
            <person name="Thomas B.C."/>
            <person name="Singh A."/>
            <person name="Wilkins M.J."/>
            <person name="Karaoz U."/>
            <person name="Brodie E.L."/>
            <person name="Williams K.H."/>
            <person name="Hubbard S.S."/>
            <person name="Banfield J.F."/>
        </authorList>
    </citation>
    <scope>NUCLEOTIDE SEQUENCE [LARGE SCALE GENOMIC DNA]</scope>
</reference>
<evidence type="ECO:0000313" key="10">
    <source>
        <dbReference type="Proteomes" id="UP000177279"/>
    </source>
</evidence>
<feature type="binding site" evidence="6">
    <location>
        <position position="184"/>
    </location>
    <ligand>
        <name>substrate</name>
    </ligand>
</feature>
<gene>
    <name evidence="6" type="primary">map</name>
    <name evidence="9" type="ORF">A3D49_00875</name>
</gene>
<evidence type="ECO:0000256" key="4">
    <source>
        <dbReference type="ARBA" id="ARBA00022723"/>
    </source>
</evidence>
<keyword evidence="2 6" id="KW-0031">Aminopeptidase</keyword>
<sequence length="258" mass="27484">MTIRLKSEKEIEILKEGGRRHAEILRLLAEMVEPGVSTLALEEEALALVKAGGDKPAHLGYTPAGAKRPFPAALCISINDEIVHGIPNETPKVLKQGDVVAIDLSVIHQGLFTDSAITVPVGAVDDEARELLKATKRALEAGIAAAKPGNHTGDIGFAISKVVSETRFSLAEDLVGHGLGYALHEEPYVPNVGRKGEGEKLVPGMVLAIEPMVNAGRGGIRQMKDGYTIKTRDGSRSAHFEHTVAITEKGNIVLTLDK</sequence>
<feature type="binding site" evidence="6">
    <location>
        <position position="103"/>
    </location>
    <ligand>
        <name>a divalent metal cation</name>
        <dbReference type="ChEBI" id="CHEBI:60240"/>
        <label>1</label>
    </ligand>
</feature>
<dbReference type="AlphaFoldDB" id="A0A1G2TGL9"/>
<keyword evidence="4 6" id="KW-0479">Metal-binding</keyword>
<dbReference type="NCBIfam" id="TIGR00500">
    <property type="entry name" value="met_pdase_I"/>
    <property type="match status" value="1"/>
</dbReference>
<feature type="binding site" evidence="6">
    <location>
        <position position="241"/>
    </location>
    <ligand>
        <name>a divalent metal cation</name>
        <dbReference type="ChEBI" id="CHEBI:60240"/>
        <label>2</label>
        <note>catalytic</note>
    </ligand>
</feature>
<evidence type="ECO:0000256" key="7">
    <source>
        <dbReference type="RuleBase" id="RU003653"/>
    </source>
</evidence>
<dbReference type="GO" id="GO:0006508">
    <property type="term" value="P:proteolysis"/>
    <property type="evidence" value="ECO:0007669"/>
    <property type="project" value="UniProtKB-KW"/>
</dbReference>
<keyword evidence="3 6" id="KW-0645">Protease</keyword>
<proteinExistence type="inferred from homology"/>
<protein>
    <recommendedName>
        <fullName evidence="6 7">Methionine aminopeptidase</fullName>
        <shortName evidence="6">MAP</shortName>
        <shortName evidence="6">MetAP</shortName>
        <ecNumber evidence="6 7">3.4.11.18</ecNumber>
    </recommendedName>
    <alternativeName>
        <fullName evidence="6">Peptidase M</fullName>
    </alternativeName>
</protein>
<dbReference type="CDD" id="cd01086">
    <property type="entry name" value="MetAP1"/>
    <property type="match status" value="1"/>
</dbReference>
<dbReference type="Gene3D" id="3.90.230.10">
    <property type="entry name" value="Creatinase/methionine aminopeptidase superfamily"/>
    <property type="match status" value="1"/>
</dbReference>
<comment type="cofactor">
    <cofactor evidence="6">
        <name>Co(2+)</name>
        <dbReference type="ChEBI" id="CHEBI:48828"/>
    </cofactor>
    <cofactor evidence="6">
        <name>Zn(2+)</name>
        <dbReference type="ChEBI" id="CHEBI:29105"/>
    </cofactor>
    <cofactor evidence="6">
        <name>Mn(2+)</name>
        <dbReference type="ChEBI" id="CHEBI:29035"/>
    </cofactor>
    <cofactor evidence="6">
        <name>Fe(2+)</name>
        <dbReference type="ChEBI" id="CHEBI:29033"/>
    </cofactor>
    <text evidence="6">Binds 2 divalent metal cations per subunit. Has a high-affinity and a low affinity metal-binding site. The true nature of the physiological cofactor is under debate. The enzyme is active with cobalt, zinc, manganese or divalent iron ions. Most likely, methionine aminopeptidases function as mononuclear Fe(2+)-metalloproteases under physiological conditions, and the catalytically relevant metal-binding site has been assigned to the histidine-containing high-affinity site.</text>
</comment>